<accession>A0A5J5EVJ5</accession>
<keyword evidence="5" id="KW-1185">Reference proteome</keyword>
<name>A0A5J5EVJ5_9PEZI</name>
<dbReference type="InterPro" id="IPR051609">
    <property type="entry name" value="NmrA/Isoflavone_reductase-like"/>
</dbReference>
<dbReference type="InterPro" id="IPR036291">
    <property type="entry name" value="NAD(P)-bd_dom_sf"/>
</dbReference>
<evidence type="ECO:0000256" key="2">
    <source>
        <dbReference type="ARBA" id="ARBA00022857"/>
    </source>
</evidence>
<evidence type="ECO:0000313" key="4">
    <source>
        <dbReference type="EMBL" id="KAA8905494.1"/>
    </source>
</evidence>
<comment type="similarity">
    <text evidence="1">Belongs to the NmrA-type oxidoreductase family. Isoflavone reductase subfamily.</text>
</comment>
<evidence type="ECO:0008006" key="6">
    <source>
        <dbReference type="Google" id="ProtNLM"/>
    </source>
</evidence>
<keyword evidence="3" id="KW-0560">Oxidoreductase</keyword>
<dbReference type="PANTHER" id="PTHR47706:SF4">
    <property type="entry name" value="NMRA-LIKE DOMAIN-CONTAINING PROTEIN"/>
    <property type="match status" value="1"/>
</dbReference>
<dbReference type="Gene3D" id="3.40.50.720">
    <property type="entry name" value="NAD(P)-binding Rossmann-like Domain"/>
    <property type="match status" value="1"/>
</dbReference>
<dbReference type="GO" id="GO:0016491">
    <property type="term" value="F:oxidoreductase activity"/>
    <property type="evidence" value="ECO:0007669"/>
    <property type="project" value="UniProtKB-KW"/>
</dbReference>
<dbReference type="EMBL" id="VXIS01000099">
    <property type="protein sequence ID" value="KAA8905494.1"/>
    <property type="molecule type" value="Genomic_DNA"/>
</dbReference>
<dbReference type="PANTHER" id="PTHR47706">
    <property type="entry name" value="NMRA-LIKE FAMILY PROTEIN"/>
    <property type="match status" value="1"/>
</dbReference>
<dbReference type="AlphaFoldDB" id="A0A5J5EVJ5"/>
<proteinExistence type="inferred from homology"/>
<sequence>MVHIAVAGASNGLGCAIARAVLDNPAHKLTILSRNSQPELAAQGARAVVLLSAFPYRSTGGHTDSHLHPLEARTQRFNNSNLLAACKAVGVKRFAPSEFAVSSAATDLFPLYEDKRKNSKLLEEFGIEHTASQIGIFQLWCSRVPGAEVEDISVRSQRG</sequence>
<dbReference type="Proteomes" id="UP000326924">
    <property type="component" value="Unassembled WGS sequence"/>
</dbReference>
<protein>
    <recommendedName>
        <fullName evidence="6">NmrA-like domain-containing protein</fullName>
    </recommendedName>
</protein>
<organism evidence="4 5">
    <name type="scientific">Sphaerosporella brunnea</name>
    <dbReference type="NCBI Taxonomy" id="1250544"/>
    <lineage>
        <taxon>Eukaryota</taxon>
        <taxon>Fungi</taxon>
        <taxon>Dikarya</taxon>
        <taxon>Ascomycota</taxon>
        <taxon>Pezizomycotina</taxon>
        <taxon>Pezizomycetes</taxon>
        <taxon>Pezizales</taxon>
        <taxon>Pyronemataceae</taxon>
        <taxon>Sphaerosporella</taxon>
    </lineage>
</organism>
<reference evidence="4 5" key="1">
    <citation type="submission" date="2019-09" db="EMBL/GenBank/DDBJ databases">
        <title>Draft genome of the ectomycorrhizal ascomycete Sphaerosporella brunnea.</title>
        <authorList>
            <consortium name="DOE Joint Genome Institute"/>
            <person name="Benucci G.M."/>
            <person name="Marozzi G."/>
            <person name="Antonielli L."/>
            <person name="Sanchez S."/>
            <person name="Marco P."/>
            <person name="Wang X."/>
            <person name="Falini L.B."/>
            <person name="Barry K."/>
            <person name="Haridas S."/>
            <person name="Lipzen A."/>
            <person name="Labutti K."/>
            <person name="Grigoriev I.V."/>
            <person name="Murat C."/>
            <person name="Martin F."/>
            <person name="Albertini E."/>
            <person name="Donnini D."/>
            <person name="Bonito G."/>
        </authorList>
    </citation>
    <scope>NUCLEOTIDE SEQUENCE [LARGE SCALE GENOMIC DNA]</scope>
    <source>
        <strain evidence="4 5">Sb_GMNB300</strain>
    </source>
</reference>
<dbReference type="SUPFAM" id="SSF51735">
    <property type="entry name" value="NAD(P)-binding Rossmann-fold domains"/>
    <property type="match status" value="1"/>
</dbReference>
<evidence type="ECO:0000256" key="3">
    <source>
        <dbReference type="ARBA" id="ARBA00023002"/>
    </source>
</evidence>
<keyword evidence="2" id="KW-0521">NADP</keyword>
<gene>
    <name evidence="4" type="ORF">FN846DRAFT_950781</name>
</gene>
<comment type="caution">
    <text evidence="4">The sequence shown here is derived from an EMBL/GenBank/DDBJ whole genome shotgun (WGS) entry which is preliminary data.</text>
</comment>
<evidence type="ECO:0000313" key="5">
    <source>
        <dbReference type="Proteomes" id="UP000326924"/>
    </source>
</evidence>
<dbReference type="OrthoDB" id="10000533at2759"/>
<evidence type="ECO:0000256" key="1">
    <source>
        <dbReference type="ARBA" id="ARBA00005725"/>
    </source>
</evidence>
<dbReference type="InParanoid" id="A0A5J5EVJ5"/>